<sequence>MIRTAFSIASILIATTAVADSDPKYTDPNVILDDLMELAETCEGMSDGQTNEEIFGIMYTRMGDTCQFQNGELDDHVRDFLQDQKLDWAGVDGKDGLWVKLPELAD</sequence>
<keyword evidence="3" id="KW-1185">Reference proteome</keyword>
<accession>A0A7W6E2Q8</accession>
<reference evidence="2 3" key="1">
    <citation type="submission" date="2020-08" db="EMBL/GenBank/DDBJ databases">
        <title>Genomic Encyclopedia of Type Strains, Phase IV (KMG-IV): sequencing the most valuable type-strain genomes for metagenomic binning, comparative biology and taxonomic classification.</title>
        <authorList>
            <person name="Goeker M."/>
        </authorList>
    </citation>
    <scope>NUCLEOTIDE SEQUENCE [LARGE SCALE GENOMIC DNA]</scope>
    <source>
        <strain evidence="2 3">DSM 102234</strain>
    </source>
</reference>
<comment type="caution">
    <text evidence="2">The sequence shown here is derived from an EMBL/GenBank/DDBJ whole genome shotgun (WGS) entry which is preliminary data.</text>
</comment>
<dbReference type="EMBL" id="JACIEI010000001">
    <property type="protein sequence ID" value="MBB3992411.1"/>
    <property type="molecule type" value="Genomic_DNA"/>
</dbReference>
<keyword evidence="1" id="KW-0732">Signal</keyword>
<dbReference type="Proteomes" id="UP000530268">
    <property type="component" value="Unassembled WGS sequence"/>
</dbReference>
<proteinExistence type="predicted"/>
<protein>
    <submittedName>
        <fullName evidence="2">Uncharacterized protein</fullName>
    </submittedName>
</protein>
<name>A0A7W6E2Q8_9RHOB</name>
<feature type="signal peptide" evidence="1">
    <location>
        <begin position="1"/>
        <end position="19"/>
    </location>
</feature>
<gene>
    <name evidence="2" type="ORF">GGR95_000030</name>
</gene>
<organism evidence="2 3">
    <name type="scientific">Sulfitobacter undariae</name>
    <dbReference type="NCBI Taxonomy" id="1563671"/>
    <lineage>
        <taxon>Bacteria</taxon>
        <taxon>Pseudomonadati</taxon>
        <taxon>Pseudomonadota</taxon>
        <taxon>Alphaproteobacteria</taxon>
        <taxon>Rhodobacterales</taxon>
        <taxon>Roseobacteraceae</taxon>
        <taxon>Sulfitobacter</taxon>
    </lineage>
</organism>
<dbReference type="AlphaFoldDB" id="A0A7W6E2Q8"/>
<evidence type="ECO:0000256" key="1">
    <source>
        <dbReference type="SAM" id="SignalP"/>
    </source>
</evidence>
<evidence type="ECO:0000313" key="2">
    <source>
        <dbReference type="EMBL" id="MBB3992411.1"/>
    </source>
</evidence>
<feature type="chain" id="PRO_5030758293" evidence="1">
    <location>
        <begin position="20"/>
        <end position="106"/>
    </location>
</feature>
<evidence type="ECO:0000313" key="3">
    <source>
        <dbReference type="Proteomes" id="UP000530268"/>
    </source>
</evidence>
<dbReference type="RefSeq" id="WP_184561563.1">
    <property type="nucleotide sequence ID" value="NZ_JACIEI010000001.1"/>
</dbReference>